<dbReference type="OrthoDB" id="3480397at2"/>
<dbReference type="RefSeq" id="WP_103430869.1">
    <property type="nucleotide sequence ID" value="NZ_PPXF01000037.1"/>
</dbReference>
<dbReference type="EMBL" id="PPXF01000037">
    <property type="protein sequence ID" value="POH66410.1"/>
    <property type="molecule type" value="Genomic_DNA"/>
</dbReference>
<evidence type="ECO:0000313" key="1">
    <source>
        <dbReference type="EMBL" id="POH66410.1"/>
    </source>
</evidence>
<comment type="caution">
    <text evidence="1">The sequence shown here is derived from an EMBL/GenBank/DDBJ whole genome shotgun (WGS) entry which is preliminary data.</text>
</comment>
<accession>A0A2S3ZG98</accession>
<reference evidence="1 2" key="1">
    <citation type="submission" date="2018-01" db="EMBL/GenBank/DDBJ databases">
        <title>Cryobacterium sp. nov., from glaciers in China.</title>
        <authorList>
            <person name="Liu Q."/>
            <person name="Xin Y.-H."/>
        </authorList>
    </citation>
    <scope>NUCLEOTIDE SEQUENCE [LARGE SCALE GENOMIC DNA]</scope>
    <source>
        <strain evidence="1 2">TMB1-8</strain>
    </source>
</reference>
<proteinExistence type="predicted"/>
<name>A0A2S3ZG98_9MICO</name>
<protein>
    <submittedName>
        <fullName evidence="1">Uncharacterized protein</fullName>
    </submittedName>
</protein>
<dbReference type="Proteomes" id="UP000237104">
    <property type="component" value="Unassembled WGS sequence"/>
</dbReference>
<evidence type="ECO:0000313" key="2">
    <source>
        <dbReference type="Proteomes" id="UP000237104"/>
    </source>
</evidence>
<dbReference type="AlphaFoldDB" id="A0A2S3ZG98"/>
<gene>
    <name evidence="1" type="ORF">C3B59_08270</name>
</gene>
<organism evidence="1 2">
    <name type="scientific">Cryobacterium zongtaii</name>
    <dbReference type="NCBI Taxonomy" id="1259217"/>
    <lineage>
        <taxon>Bacteria</taxon>
        <taxon>Bacillati</taxon>
        <taxon>Actinomycetota</taxon>
        <taxon>Actinomycetes</taxon>
        <taxon>Micrococcales</taxon>
        <taxon>Microbacteriaceae</taxon>
        <taxon>Cryobacterium</taxon>
    </lineage>
</organism>
<sequence>MLEVLGAARPGVLMFRHTGVFDRARLTVSYVLDPAEHESRLANGMGAETDEYLLAGLLTLPVDDIAPVDARFVKLLSTRKASRAVTIVNDPDGGAWGRRLLGSPVEVIEIEAESMDAAHRWTGYGPRLARTAGGIETFELTKAAHYGIGIVTPDGQRLLEPSTSRPLRWTSARWRFAELVYAQFRELGG</sequence>